<organism evidence="2 3">
    <name type="scientific">Rhynchosporium secalis</name>
    <name type="common">Barley scald fungus</name>
    <dbReference type="NCBI Taxonomy" id="38038"/>
    <lineage>
        <taxon>Eukaryota</taxon>
        <taxon>Fungi</taxon>
        <taxon>Dikarya</taxon>
        <taxon>Ascomycota</taxon>
        <taxon>Pezizomycotina</taxon>
        <taxon>Leotiomycetes</taxon>
        <taxon>Helotiales</taxon>
        <taxon>Ploettnerulaceae</taxon>
        <taxon>Rhynchosporium</taxon>
    </lineage>
</organism>
<protein>
    <recommendedName>
        <fullName evidence="1">AB hydrolase-1 domain-containing protein</fullName>
    </recommendedName>
</protein>
<dbReference type="SUPFAM" id="SSF53474">
    <property type="entry name" value="alpha/beta-Hydrolases"/>
    <property type="match status" value="1"/>
</dbReference>
<name>A0A1E1MW02_RHYSE</name>
<dbReference type="InterPro" id="IPR029058">
    <property type="entry name" value="AB_hydrolase_fold"/>
</dbReference>
<dbReference type="Pfam" id="PF12697">
    <property type="entry name" value="Abhydrolase_6"/>
    <property type="match status" value="1"/>
</dbReference>
<evidence type="ECO:0000259" key="1">
    <source>
        <dbReference type="Pfam" id="PF12697"/>
    </source>
</evidence>
<dbReference type="Proteomes" id="UP000177625">
    <property type="component" value="Unassembled WGS sequence"/>
</dbReference>
<reference evidence="3" key="1">
    <citation type="submission" date="2016-03" db="EMBL/GenBank/DDBJ databases">
        <authorList>
            <person name="Guldener U."/>
        </authorList>
    </citation>
    <scope>NUCLEOTIDE SEQUENCE [LARGE SCALE GENOMIC DNA]</scope>
</reference>
<keyword evidence="3" id="KW-1185">Reference proteome</keyword>
<dbReference type="AlphaFoldDB" id="A0A1E1MW02"/>
<dbReference type="InterPro" id="IPR000073">
    <property type="entry name" value="AB_hydrolase_1"/>
</dbReference>
<sequence>MSASSLSVPVPDFLSISTKPNAPISYTFFPAIDLHPTPYYKTLIVCVNGLGLPAASWIPAITTLQSLLQSCPAILTYDRFGQGLTTSRDPLDGQKGKELGHDFLDVAYDLHQIILKVAAKKLGLQRSQVEHGSLQLLLVGASIGAPIARLFAQSYQNLVSGLVLLDSNIANVNCSDFLPDPDSPDFDADSLLSTDCTLEQYREARLKVTNMFDLNAKNPEGLDRTNSPVLLPYSNQPKLLGPGESGPLLSVVGHDPDTFADVSLAMMGIPKSLSKIMNEYWAQYNDSLTEITDVGKCKGVVIAKGCGHFIQKDNPYFVAQVISDTIKELGW</sequence>
<dbReference type="Gene3D" id="3.40.50.1820">
    <property type="entry name" value="alpha/beta hydrolase"/>
    <property type="match status" value="1"/>
</dbReference>
<feature type="domain" description="AB hydrolase-1" evidence="1">
    <location>
        <begin position="44"/>
        <end position="320"/>
    </location>
</feature>
<accession>A0A1E1MW02</accession>
<evidence type="ECO:0000313" key="3">
    <source>
        <dbReference type="Proteomes" id="UP000177625"/>
    </source>
</evidence>
<dbReference type="EMBL" id="FJVC01000700">
    <property type="protein sequence ID" value="CZT53256.1"/>
    <property type="molecule type" value="Genomic_DNA"/>
</dbReference>
<proteinExistence type="predicted"/>
<evidence type="ECO:0000313" key="2">
    <source>
        <dbReference type="EMBL" id="CZT53256.1"/>
    </source>
</evidence>
<gene>
    <name evidence="2" type="ORF">RSE6_14730</name>
</gene>